<dbReference type="FunFam" id="3.40.1110.10:FF:000188">
    <property type="entry name" value="Phospholipid-transporting ATPase"/>
    <property type="match status" value="1"/>
</dbReference>
<dbReference type="SUPFAM" id="SSF56784">
    <property type="entry name" value="HAD-like"/>
    <property type="match status" value="1"/>
</dbReference>
<evidence type="ECO:0000256" key="10">
    <source>
        <dbReference type="ARBA" id="ARBA00023136"/>
    </source>
</evidence>
<evidence type="ECO:0000256" key="2">
    <source>
        <dbReference type="ARBA" id="ARBA00022553"/>
    </source>
</evidence>
<evidence type="ECO:0000259" key="13">
    <source>
        <dbReference type="Pfam" id="PF16212"/>
    </source>
</evidence>
<dbReference type="Gene3D" id="3.40.1110.10">
    <property type="entry name" value="Calcium-transporting ATPase, cytoplasmic domain N"/>
    <property type="match status" value="2"/>
</dbReference>
<keyword evidence="15" id="KW-1185">Reference proteome</keyword>
<keyword evidence="4" id="KW-0479">Metal-binding</keyword>
<evidence type="ECO:0000256" key="5">
    <source>
        <dbReference type="ARBA" id="ARBA00022741"/>
    </source>
</evidence>
<dbReference type="GO" id="GO:0005524">
    <property type="term" value="F:ATP binding"/>
    <property type="evidence" value="ECO:0007669"/>
    <property type="project" value="UniProtKB-KW"/>
</dbReference>
<dbReference type="FunFam" id="3.40.1110.10:FF:000087">
    <property type="entry name" value="Phospholipid-transporting ATPase"/>
    <property type="match status" value="1"/>
</dbReference>
<keyword evidence="6" id="KW-0067">ATP-binding</keyword>
<reference evidence="14" key="1">
    <citation type="submission" date="2020-05" db="UniProtKB">
        <authorList>
            <consortium name="EnsemblMetazoa"/>
        </authorList>
    </citation>
    <scope>IDENTIFICATION</scope>
    <source>
        <strain evidence="14">Jacobina</strain>
    </source>
</reference>
<dbReference type="EMBL" id="AJWK01005403">
    <property type="status" value="NOT_ANNOTATED_CDS"/>
    <property type="molecule type" value="Genomic_DNA"/>
</dbReference>
<evidence type="ECO:0000313" key="15">
    <source>
        <dbReference type="Proteomes" id="UP000092461"/>
    </source>
</evidence>
<dbReference type="Pfam" id="PF13246">
    <property type="entry name" value="Cation_ATPase"/>
    <property type="match status" value="2"/>
</dbReference>
<dbReference type="PANTHER" id="PTHR24092:SF190">
    <property type="entry name" value="PHOSPHOLIPID-TRANSPORTING ATPASE"/>
    <property type="match status" value="1"/>
</dbReference>
<dbReference type="Gene3D" id="3.40.50.1000">
    <property type="entry name" value="HAD superfamily/HAD-like"/>
    <property type="match status" value="1"/>
</dbReference>
<dbReference type="GO" id="GO:0140326">
    <property type="term" value="F:ATPase-coupled intramembrane lipid transporter activity"/>
    <property type="evidence" value="ECO:0007669"/>
    <property type="project" value="TreeGrafter"/>
</dbReference>
<dbReference type="GO" id="GO:0007030">
    <property type="term" value="P:Golgi organization"/>
    <property type="evidence" value="ECO:0007669"/>
    <property type="project" value="TreeGrafter"/>
</dbReference>
<dbReference type="FunFam" id="3.40.50.1000:FF:000001">
    <property type="entry name" value="Phospholipid-transporting ATPase IC"/>
    <property type="match status" value="1"/>
</dbReference>
<keyword evidence="7" id="KW-0460">Magnesium</keyword>
<dbReference type="GO" id="GO:0046872">
    <property type="term" value="F:metal ion binding"/>
    <property type="evidence" value="ECO:0007669"/>
    <property type="project" value="UniProtKB-KW"/>
</dbReference>
<dbReference type="EMBL" id="AJWK01005402">
    <property type="status" value="NOT_ANNOTATED_CDS"/>
    <property type="molecule type" value="Genomic_DNA"/>
</dbReference>
<feature type="transmembrane region" description="Helical" evidence="12">
    <location>
        <begin position="809"/>
        <end position="831"/>
    </location>
</feature>
<dbReference type="SUPFAM" id="SSF81660">
    <property type="entry name" value="Metal cation-transporting ATPase, ATP-binding domain N"/>
    <property type="match status" value="2"/>
</dbReference>
<dbReference type="Proteomes" id="UP000092461">
    <property type="component" value="Unassembled WGS sequence"/>
</dbReference>
<dbReference type="EMBL" id="AJWK01005404">
    <property type="status" value="NOT_ANNOTATED_CDS"/>
    <property type="molecule type" value="Genomic_DNA"/>
</dbReference>
<dbReference type="GO" id="GO:0005802">
    <property type="term" value="C:trans-Golgi network"/>
    <property type="evidence" value="ECO:0007669"/>
    <property type="project" value="TreeGrafter"/>
</dbReference>
<dbReference type="PANTHER" id="PTHR24092">
    <property type="entry name" value="PROBABLE PHOSPHOLIPID-TRANSPORTING ATPASE"/>
    <property type="match status" value="1"/>
</dbReference>
<dbReference type="InterPro" id="IPR032630">
    <property type="entry name" value="P_typ_ATPase_c"/>
</dbReference>
<dbReference type="VEuPathDB" id="VectorBase:LLONM1_008970"/>
<keyword evidence="8" id="KW-1278">Translocase</keyword>
<keyword evidence="9 12" id="KW-1133">Transmembrane helix</keyword>
<evidence type="ECO:0000256" key="9">
    <source>
        <dbReference type="ARBA" id="ARBA00022989"/>
    </source>
</evidence>
<organism evidence="14 15">
    <name type="scientific">Lutzomyia longipalpis</name>
    <name type="common">Sand fly</name>
    <dbReference type="NCBI Taxonomy" id="7200"/>
    <lineage>
        <taxon>Eukaryota</taxon>
        <taxon>Metazoa</taxon>
        <taxon>Ecdysozoa</taxon>
        <taxon>Arthropoda</taxon>
        <taxon>Hexapoda</taxon>
        <taxon>Insecta</taxon>
        <taxon>Pterygota</taxon>
        <taxon>Neoptera</taxon>
        <taxon>Endopterygota</taxon>
        <taxon>Diptera</taxon>
        <taxon>Nematocera</taxon>
        <taxon>Psychodoidea</taxon>
        <taxon>Psychodidae</taxon>
        <taxon>Lutzomyia</taxon>
        <taxon>Lutzomyia</taxon>
    </lineage>
</organism>
<evidence type="ECO:0000256" key="8">
    <source>
        <dbReference type="ARBA" id="ARBA00022967"/>
    </source>
</evidence>
<dbReference type="InterPro" id="IPR023299">
    <property type="entry name" value="ATPase_P-typ_cyto_dom_N"/>
</dbReference>
<proteinExistence type="predicted"/>
<dbReference type="InterPro" id="IPR023214">
    <property type="entry name" value="HAD_sf"/>
</dbReference>
<feature type="domain" description="P-type ATPase C-terminal" evidence="13">
    <location>
        <begin position="755"/>
        <end position="836"/>
    </location>
</feature>
<dbReference type="AlphaFoldDB" id="A0A1B0GHP6"/>
<comment type="subcellular location">
    <subcellularLocation>
        <location evidence="1">Membrane</location>
        <topology evidence="1">Multi-pass membrane protein</topology>
    </subcellularLocation>
</comment>
<dbReference type="EnsemblMetazoa" id="LLOJ001578-RA">
    <property type="protein sequence ID" value="LLOJ001578-PA"/>
    <property type="gene ID" value="LLOJ001578"/>
</dbReference>
<dbReference type="PROSITE" id="PS00154">
    <property type="entry name" value="ATPASE_E1_E2"/>
    <property type="match status" value="1"/>
</dbReference>
<keyword evidence="3 12" id="KW-0812">Transmembrane</keyword>
<evidence type="ECO:0000256" key="7">
    <source>
        <dbReference type="ARBA" id="ARBA00022842"/>
    </source>
</evidence>
<dbReference type="GO" id="GO:0045332">
    <property type="term" value="P:phospholipid translocation"/>
    <property type="evidence" value="ECO:0007669"/>
    <property type="project" value="TreeGrafter"/>
</dbReference>
<keyword evidence="2" id="KW-0597">Phosphoprotein</keyword>
<dbReference type="InterPro" id="IPR018303">
    <property type="entry name" value="ATPase_P-typ_P_site"/>
</dbReference>
<accession>A0A1B0GHP6</accession>
<evidence type="ECO:0000256" key="3">
    <source>
        <dbReference type="ARBA" id="ARBA00022692"/>
    </source>
</evidence>
<name>A0A1B0GHP6_LUTLO</name>
<dbReference type="EMBL" id="AJWK01005401">
    <property type="status" value="NOT_ANNOTATED_CDS"/>
    <property type="molecule type" value="Genomic_DNA"/>
</dbReference>
<feature type="region of interest" description="Disordered" evidence="11">
    <location>
        <begin position="909"/>
        <end position="959"/>
    </location>
</feature>
<keyword evidence="10 12" id="KW-0472">Membrane</keyword>
<feature type="compositionally biased region" description="Polar residues" evidence="11">
    <location>
        <begin position="916"/>
        <end position="925"/>
    </location>
</feature>
<dbReference type="Pfam" id="PF16212">
    <property type="entry name" value="PhoLip_ATPase_C"/>
    <property type="match status" value="1"/>
</dbReference>
<evidence type="ECO:0000256" key="12">
    <source>
        <dbReference type="SAM" id="Phobius"/>
    </source>
</evidence>
<protein>
    <recommendedName>
        <fullName evidence="13">P-type ATPase C-terminal domain-containing protein</fullName>
    </recommendedName>
</protein>
<evidence type="ECO:0000256" key="1">
    <source>
        <dbReference type="ARBA" id="ARBA00004141"/>
    </source>
</evidence>
<evidence type="ECO:0000256" key="6">
    <source>
        <dbReference type="ARBA" id="ARBA00022840"/>
    </source>
</evidence>
<dbReference type="GO" id="GO:0005886">
    <property type="term" value="C:plasma membrane"/>
    <property type="evidence" value="ECO:0007669"/>
    <property type="project" value="TreeGrafter"/>
</dbReference>
<dbReference type="VEuPathDB" id="VectorBase:LLOJ001578"/>
<sequence length="959" mass="108478">MHHKKTNTSAKARTTTLNEELGQIQYIFSDKTGTLTQNIMTFNKCSINGKSYGDVVDTRTGEIVDLADVADPIDFSFNPEYEPEFKWYDKNLLDAVKTDEENVHKFFRLLALCHTVMPEDKNGRLEYQAQSPDESALVSAARNFGFVFKHRTPNTITIEIKGKIEEYELLSILDFNNVRKRMSVIVRRNNKILLLCKGADNVIYDRLGPDQIELKARTQEHLNKFAGEGLRTLVLAERYLDEEFFSGWRARQQEAALSMDGREDKLGAIYEEIECDMMLVGVTAIEDKLQDGVPQTIANLQTAGIKIWVLTGDKQETAINIGYSCQLLTDELVDVFVVDGVTLDEVEQQLRKFKESIKIINTFHPGGVYHNNIATANGGNNSTVTIENLRHNAAPPAISVVTFRWDSNKRNRGAPDRKNHFCLKVADPIDFSFNPEYEPEFKWYDKNLLDAVKTDEENVHKFFRLLALCHTVMPEDKNGRLEYQAQSPDESALVSAARNFGFVFKHRTPNTITIEIKGKIEEYELLSILDFNNVRKRMSVIVRRNNKILLLCKGADNVIYDRLGPDQIELKARTQEHLNKFAGEGLRTLVLAERYLDEEFFSGWRARQQEAALSMDGREDKLRAIYEEIECDMMLVGVTAIEDKLQDGVYHNNIATANGGNNSTVTIENLRHNAAPPAISVVTFRWDSNKRNRGAPDSAECDQIFDGGEKGATGPSATATDVEENTGFAIVINGHSLVHCLSPELEDRFLDVASNCKAIALDTSYWTVFNHIMVWGSVVTYFVLDYFYNYVIGGPYVGSLTQAMKEPTFWFTTLISVLMLMVPVLAFRFYFVDVYPSLSDKVRLKQRMAQIRSRQSTDVLRTPSARRARRSLRSGYAFAHQEGFGRLITSGKIMRKLPQDFAFPLGLGSSKKQHSINHQDSLNHTNNHKHPQQVHLPGSSNGGDASPRAPCQDLDTINL</sequence>
<dbReference type="InterPro" id="IPR036412">
    <property type="entry name" value="HAD-like_sf"/>
</dbReference>
<evidence type="ECO:0000256" key="11">
    <source>
        <dbReference type="SAM" id="MobiDB-lite"/>
    </source>
</evidence>
<evidence type="ECO:0000313" key="14">
    <source>
        <dbReference type="EnsemblMetazoa" id="LLOJ001578-PA"/>
    </source>
</evidence>
<evidence type="ECO:0000256" key="4">
    <source>
        <dbReference type="ARBA" id="ARBA00022723"/>
    </source>
</evidence>
<keyword evidence="5" id="KW-0547">Nucleotide-binding</keyword>